<evidence type="ECO:0000256" key="8">
    <source>
        <dbReference type="ARBA" id="ARBA00023315"/>
    </source>
</evidence>
<reference evidence="14" key="1">
    <citation type="journal article" date="2020" name="Stud. Mycol.">
        <title>101 Dothideomycetes genomes: a test case for predicting lifestyles and emergence of pathogens.</title>
        <authorList>
            <person name="Haridas S."/>
            <person name="Albert R."/>
            <person name="Binder M."/>
            <person name="Bloem J."/>
            <person name="Labutti K."/>
            <person name="Salamov A."/>
            <person name="Andreopoulos B."/>
            <person name="Baker S."/>
            <person name="Barry K."/>
            <person name="Bills G."/>
            <person name="Bluhm B."/>
            <person name="Cannon C."/>
            <person name="Castanera R."/>
            <person name="Culley D."/>
            <person name="Daum C."/>
            <person name="Ezra D."/>
            <person name="Gonzalez J."/>
            <person name="Henrissat B."/>
            <person name="Kuo A."/>
            <person name="Liang C."/>
            <person name="Lipzen A."/>
            <person name="Lutzoni F."/>
            <person name="Magnuson J."/>
            <person name="Mondo S."/>
            <person name="Nolan M."/>
            <person name="Ohm R."/>
            <person name="Pangilinan J."/>
            <person name="Park H.-J."/>
            <person name="Ramirez L."/>
            <person name="Alfaro M."/>
            <person name="Sun H."/>
            <person name="Tritt A."/>
            <person name="Yoshinaga Y."/>
            <person name="Zwiers L.-H."/>
            <person name="Turgeon B."/>
            <person name="Goodwin S."/>
            <person name="Spatafora J."/>
            <person name="Crous P."/>
            <person name="Grigoriev I."/>
        </authorList>
    </citation>
    <scope>NUCLEOTIDE SEQUENCE</scope>
    <source>
        <strain evidence="14">ATCC 36951</strain>
    </source>
</reference>
<dbReference type="EMBL" id="ML993588">
    <property type="protein sequence ID" value="KAF2169163.1"/>
    <property type="molecule type" value="Genomic_DNA"/>
</dbReference>
<keyword evidence="8 10" id="KW-0012">Acyltransferase</keyword>
<dbReference type="GO" id="GO:0003985">
    <property type="term" value="F:acetyl-CoA C-acetyltransferase activity"/>
    <property type="evidence" value="ECO:0007669"/>
    <property type="project" value="UniProtKB-EC"/>
</dbReference>
<evidence type="ECO:0000256" key="6">
    <source>
        <dbReference type="ARBA" id="ARBA00022723"/>
    </source>
</evidence>
<dbReference type="RefSeq" id="XP_033670052.1">
    <property type="nucleotide sequence ID" value="XM_033812083.1"/>
</dbReference>
<dbReference type="AlphaFoldDB" id="A0A6A6CR47"/>
<comment type="cofactor">
    <cofactor evidence="1">
        <name>K(+)</name>
        <dbReference type="ChEBI" id="CHEBI:29103"/>
    </cofactor>
</comment>
<dbReference type="NCBIfam" id="TIGR01930">
    <property type="entry name" value="AcCoA-C-Actrans"/>
    <property type="match status" value="1"/>
</dbReference>
<dbReference type="PIRSF" id="PIRSF000429">
    <property type="entry name" value="Ac-CoA_Ac_transf"/>
    <property type="match status" value="1"/>
</dbReference>
<dbReference type="InterPro" id="IPR002155">
    <property type="entry name" value="Thiolase"/>
</dbReference>
<keyword evidence="7" id="KW-0630">Potassium</keyword>
<dbReference type="GeneID" id="54565355"/>
<dbReference type="FunFam" id="3.40.47.10:FF:000007">
    <property type="entry name" value="acetyl-CoA acetyltransferase, mitochondrial"/>
    <property type="match status" value="1"/>
</dbReference>
<dbReference type="GO" id="GO:0006635">
    <property type="term" value="P:fatty acid beta-oxidation"/>
    <property type="evidence" value="ECO:0007669"/>
    <property type="project" value="TreeGrafter"/>
</dbReference>
<evidence type="ECO:0000256" key="7">
    <source>
        <dbReference type="ARBA" id="ARBA00022958"/>
    </source>
</evidence>
<dbReference type="EC" id="2.3.1.9" evidence="4"/>
<evidence type="ECO:0000256" key="4">
    <source>
        <dbReference type="ARBA" id="ARBA00012705"/>
    </source>
</evidence>
<dbReference type="InterPro" id="IPR020616">
    <property type="entry name" value="Thiolase_N"/>
</dbReference>
<name>A0A6A6CR47_ZASCE</name>
<organism evidence="14 15">
    <name type="scientific">Zasmidium cellare ATCC 36951</name>
    <dbReference type="NCBI Taxonomy" id="1080233"/>
    <lineage>
        <taxon>Eukaryota</taxon>
        <taxon>Fungi</taxon>
        <taxon>Dikarya</taxon>
        <taxon>Ascomycota</taxon>
        <taxon>Pezizomycotina</taxon>
        <taxon>Dothideomycetes</taxon>
        <taxon>Dothideomycetidae</taxon>
        <taxon>Mycosphaerellales</taxon>
        <taxon>Mycosphaerellaceae</taxon>
        <taxon>Zasmidium</taxon>
    </lineage>
</organism>
<comment type="subunit">
    <text evidence="3">Homotetramer.</text>
</comment>
<dbReference type="InterPro" id="IPR016039">
    <property type="entry name" value="Thiolase-like"/>
</dbReference>
<proteinExistence type="inferred from homology"/>
<keyword evidence="6" id="KW-0479">Metal-binding</keyword>
<dbReference type="SUPFAM" id="SSF53901">
    <property type="entry name" value="Thiolase-like"/>
    <property type="match status" value="2"/>
</dbReference>
<feature type="domain" description="Thiolase C-terminal" evidence="13">
    <location>
        <begin position="312"/>
        <end position="430"/>
    </location>
</feature>
<evidence type="ECO:0000259" key="12">
    <source>
        <dbReference type="Pfam" id="PF00108"/>
    </source>
</evidence>
<dbReference type="PANTHER" id="PTHR18919:SF156">
    <property type="entry name" value="ACETYL-COA ACETYLTRANSFERASE, MITOCHONDRIAL"/>
    <property type="match status" value="1"/>
</dbReference>
<evidence type="ECO:0000256" key="1">
    <source>
        <dbReference type="ARBA" id="ARBA00001958"/>
    </source>
</evidence>
<keyword evidence="15" id="KW-1185">Reference proteome</keyword>
<gene>
    <name evidence="14" type="ORF">M409DRAFT_52445</name>
</gene>
<dbReference type="OrthoDB" id="5404651at2759"/>
<sequence>MASPILRRTLPRATMSSSPQQRLQAVQRHFTSSTRRPKEIQDAYIVSAVRTPCAIFNGSFSSVSAPELGATAIKEAIKRSDVPQDKISHVYMGNVMQASVGQAPARQASIFAGLSPSVEATTINKVCASGMKAVAIAAQQIELGQEEALVAGGMENMSRVPYYTPRGPQLPGFGNVTMEDGLLKDGLWDVYNQIHMGNCAENTAKKYEVSREDQDEYAIQSFKRAQEAWKNKLFDDEIVPVTIKGKKGETVVAEDEGYGRLKLDKVATLKPAFDRSGKGTVTAANSSSMNDGASALILTNKELAKQYGGGKRVLARIVAYADAAVDPIDFPVAPAKVVPIVLERAGITKEQVKVWEFNEAFAAVIKANAKILGLGNDNVNPRGGAISLGHALGSSGARILVTLLHQLKKGEYGCAAICNGGGAASGMVVQMVDADEL</sequence>
<evidence type="ECO:0000256" key="2">
    <source>
        <dbReference type="ARBA" id="ARBA00010982"/>
    </source>
</evidence>
<evidence type="ECO:0000256" key="9">
    <source>
        <dbReference type="PIRSR" id="PIRSR000429-1"/>
    </source>
</evidence>
<feature type="compositionally biased region" description="Polar residues" evidence="11">
    <location>
        <begin position="14"/>
        <end position="23"/>
    </location>
</feature>
<evidence type="ECO:0000313" key="14">
    <source>
        <dbReference type="EMBL" id="KAF2169163.1"/>
    </source>
</evidence>
<feature type="domain" description="Thiolase N-terminal" evidence="12">
    <location>
        <begin position="44"/>
        <end position="301"/>
    </location>
</feature>
<evidence type="ECO:0000259" key="13">
    <source>
        <dbReference type="Pfam" id="PF02803"/>
    </source>
</evidence>
<dbReference type="Proteomes" id="UP000799537">
    <property type="component" value="Unassembled WGS sequence"/>
</dbReference>
<dbReference type="GO" id="GO:0046872">
    <property type="term" value="F:metal ion binding"/>
    <property type="evidence" value="ECO:0007669"/>
    <property type="project" value="UniProtKB-KW"/>
</dbReference>
<dbReference type="CDD" id="cd00751">
    <property type="entry name" value="thiolase"/>
    <property type="match status" value="1"/>
</dbReference>
<dbReference type="PROSITE" id="PS00098">
    <property type="entry name" value="THIOLASE_1"/>
    <property type="match status" value="1"/>
</dbReference>
<feature type="active site" description="Proton acceptor" evidence="9">
    <location>
        <position position="390"/>
    </location>
</feature>
<feature type="region of interest" description="Disordered" evidence="11">
    <location>
        <begin position="1"/>
        <end position="23"/>
    </location>
</feature>
<dbReference type="PANTHER" id="PTHR18919">
    <property type="entry name" value="ACETYL-COA C-ACYLTRANSFERASE"/>
    <property type="match status" value="1"/>
</dbReference>
<dbReference type="Pfam" id="PF00108">
    <property type="entry name" value="Thiolase_N"/>
    <property type="match status" value="1"/>
</dbReference>
<dbReference type="InterPro" id="IPR020615">
    <property type="entry name" value="Thiolase_acyl_enz_int_AS"/>
</dbReference>
<feature type="active site" description="Proton acceptor" evidence="9">
    <location>
        <position position="418"/>
    </location>
</feature>
<dbReference type="GO" id="GO:0005739">
    <property type="term" value="C:mitochondrion"/>
    <property type="evidence" value="ECO:0007669"/>
    <property type="project" value="TreeGrafter"/>
</dbReference>
<evidence type="ECO:0000256" key="5">
    <source>
        <dbReference type="ARBA" id="ARBA00022679"/>
    </source>
</evidence>
<feature type="active site" description="Acyl-thioester intermediate" evidence="9">
    <location>
        <position position="127"/>
    </location>
</feature>
<evidence type="ECO:0000313" key="15">
    <source>
        <dbReference type="Proteomes" id="UP000799537"/>
    </source>
</evidence>
<comment type="similarity">
    <text evidence="2 10">Belongs to the thiolase-like superfamily. Thiolase family.</text>
</comment>
<protein>
    <recommendedName>
        <fullName evidence="4">acetyl-CoA C-acetyltransferase</fullName>
        <ecNumber evidence="4">2.3.1.9</ecNumber>
    </recommendedName>
</protein>
<evidence type="ECO:0000256" key="11">
    <source>
        <dbReference type="SAM" id="MobiDB-lite"/>
    </source>
</evidence>
<dbReference type="InterPro" id="IPR020617">
    <property type="entry name" value="Thiolase_C"/>
</dbReference>
<dbReference type="Gene3D" id="3.40.47.10">
    <property type="match status" value="1"/>
</dbReference>
<keyword evidence="5 10" id="KW-0808">Transferase</keyword>
<evidence type="ECO:0000256" key="3">
    <source>
        <dbReference type="ARBA" id="ARBA00011881"/>
    </source>
</evidence>
<evidence type="ECO:0000256" key="10">
    <source>
        <dbReference type="RuleBase" id="RU003557"/>
    </source>
</evidence>
<dbReference type="Pfam" id="PF02803">
    <property type="entry name" value="Thiolase_C"/>
    <property type="match status" value="1"/>
</dbReference>
<accession>A0A6A6CR47</accession>